<protein>
    <submittedName>
        <fullName evidence="1">Structural protein</fullName>
    </submittedName>
</protein>
<sequence length="235" mass="27200">MLVKEIVYMVLDLAKAATSDDSYWTEDHVIFLLKKYRSFLIKKEQEKQKATTDIASEFEYQQICLNLEKVPAIDGEPCTGGYYLRTAKKIPKILEDNQPRVYPIDFYQGINISYIPRDRMRYVGTNKFLQNIIYVSLSPDLHLYLNSSNPQFLYLKKVRMSAVFEDFDEMSSYLCNDDGSSMACDVMDEVFPIREYLVPTLMELVVKELTSAKYQPVDEHNNAADDISKVSTKQS</sequence>
<evidence type="ECO:0000313" key="1">
    <source>
        <dbReference type="EMBL" id="DAD82293.1"/>
    </source>
</evidence>
<dbReference type="Pfam" id="PF25702">
    <property type="entry name" value="CrAss_Ring_2"/>
    <property type="match status" value="1"/>
</dbReference>
<reference evidence="1" key="1">
    <citation type="journal article" date="2021" name="Proc. Natl. Acad. Sci. U.S.A.">
        <title>A Catalog of Tens of Thousands of Viruses from Human Metagenomes Reveals Hidden Associations with Chronic Diseases.</title>
        <authorList>
            <person name="Tisza M.J."/>
            <person name="Buck C.B."/>
        </authorList>
    </citation>
    <scope>NUCLEOTIDE SEQUENCE</scope>
    <source>
        <strain evidence="1">CtcfK29</strain>
    </source>
</reference>
<proteinExistence type="predicted"/>
<dbReference type="EMBL" id="BK014916">
    <property type="protein sequence ID" value="DAD82293.1"/>
    <property type="molecule type" value="Genomic_DNA"/>
</dbReference>
<dbReference type="InterPro" id="IPR057878">
    <property type="entry name" value="CrAss_Ring_2"/>
</dbReference>
<organism evidence="1">
    <name type="scientific">CrAss-like virus sp. ctcfK29</name>
    <dbReference type="NCBI Taxonomy" id="2826827"/>
    <lineage>
        <taxon>Viruses</taxon>
        <taxon>Duplodnaviria</taxon>
        <taxon>Heunggongvirae</taxon>
        <taxon>Uroviricota</taxon>
        <taxon>Caudoviricetes</taxon>
        <taxon>Crassvirales</taxon>
    </lineage>
</organism>
<accession>A0A8S5MIX8</accession>
<name>A0A8S5MIX8_9CAUD</name>